<dbReference type="InterPro" id="IPR009003">
    <property type="entry name" value="Peptidase_S1_PA"/>
</dbReference>
<name>A0A158PA44_ANGCA</name>
<dbReference type="STRING" id="6313.A0A158PA44"/>
<protein>
    <submittedName>
        <fullName evidence="5">Peptidase S1 domain-containing protein</fullName>
    </submittedName>
</protein>
<sequence>MRQKRSIGGKKVEGNEYPWVVALLGPSTRCSAALITSRHALTSAHCVVESRRHVTCTPPPTGDLQALYTALPHNEMHVVPGTRTSYLSNADKILTTYRVTNVIVHSGYNVCNGKNDLALIEFSPKMDLEGSPVCMPKEKEDVPLEEERLTAAGFGENPDHPGEFYLEAVKLTFDYSLIDLTRIVTGTHGKSICRVCCH</sequence>
<comment type="similarity">
    <text evidence="2">Belongs to the peptidase S1 family. CLIP subfamily.</text>
</comment>
<accession>A0A158PA44</accession>
<proteinExistence type="inferred from homology"/>
<organism evidence="4 5">
    <name type="scientific">Angiostrongylus cantonensis</name>
    <name type="common">Rat lungworm</name>
    <dbReference type="NCBI Taxonomy" id="6313"/>
    <lineage>
        <taxon>Eukaryota</taxon>
        <taxon>Metazoa</taxon>
        <taxon>Ecdysozoa</taxon>
        <taxon>Nematoda</taxon>
        <taxon>Chromadorea</taxon>
        <taxon>Rhabditida</taxon>
        <taxon>Rhabditina</taxon>
        <taxon>Rhabditomorpha</taxon>
        <taxon>Strongyloidea</taxon>
        <taxon>Metastrongylidae</taxon>
        <taxon>Angiostrongylus</taxon>
    </lineage>
</organism>
<dbReference type="PANTHER" id="PTHR24256">
    <property type="entry name" value="TRYPTASE-RELATED"/>
    <property type="match status" value="1"/>
</dbReference>
<dbReference type="SUPFAM" id="SSF50494">
    <property type="entry name" value="Trypsin-like serine proteases"/>
    <property type="match status" value="1"/>
</dbReference>
<feature type="domain" description="Peptidase S1" evidence="3">
    <location>
        <begin position="6"/>
        <end position="198"/>
    </location>
</feature>
<dbReference type="Pfam" id="PF00089">
    <property type="entry name" value="Trypsin"/>
    <property type="match status" value="1"/>
</dbReference>
<dbReference type="InterPro" id="IPR051487">
    <property type="entry name" value="Ser/Thr_Proteases_Immune/Dev"/>
</dbReference>
<evidence type="ECO:0000259" key="3">
    <source>
        <dbReference type="PROSITE" id="PS50240"/>
    </source>
</evidence>
<dbReference type="GO" id="GO:0004252">
    <property type="term" value="F:serine-type endopeptidase activity"/>
    <property type="evidence" value="ECO:0007669"/>
    <property type="project" value="InterPro"/>
</dbReference>
<dbReference type="SMART" id="SM00020">
    <property type="entry name" value="Tryp_SPc"/>
    <property type="match status" value="1"/>
</dbReference>
<evidence type="ECO:0000256" key="1">
    <source>
        <dbReference type="ARBA" id="ARBA00023157"/>
    </source>
</evidence>
<dbReference type="InterPro" id="IPR001254">
    <property type="entry name" value="Trypsin_dom"/>
</dbReference>
<dbReference type="AlphaFoldDB" id="A0A158PA44"/>
<dbReference type="Gene3D" id="2.40.10.10">
    <property type="entry name" value="Trypsin-like serine proteases"/>
    <property type="match status" value="1"/>
</dbReference>
<keyword evidence="1" id="KW-1015">Disulfide bond</keyword>
<dbReference type="Proteomes" id="UP000035642">
    <property type="component" value="Unassembled WGS sequence"/>
</dbReference>
<evidence type="ECO:0000313" key="5">
    <source>
        <dbReference type="WBParaSite" id="ACAC_0000899001-mRNA-1"/>
    </source>
</evidence>
<evidence type="ECO:0000313" key="4">
    <source>
        <dbReference type="Proteomes" id="UP000035642"/>
    </source>
</evidence>
<dbReference type="InterPro" id="IPR043504">
    <property type="entry name" value="Peptidase_S1_PA_chymotrypsin"/>
</dbReference>
<keyword evidence="4" id="KW-1185">Reference proteome</keyword>
<dbReference type="GO" id="GO:0006508">
    <property type="term" value="P:proteolysis"/>
    <property type="evidence" value="ECO:0007669"/>
    <property type="project" value="InterPro"/>
</dbReference>
<dbReference type="WBParaSite" id="ACAC_0000899001-mRNA-1">
    <property type="protein sequence ID" value="ACAC_0000899001-mRNA-1"/>
    <property type="gene ID" value="ACAC_0000899001"/>
</dbReference>
<reference evidence="5" key="2">
    <citation type="submission" date="2016-04" db="UniProtKB">
        <authorList>
            <consortium name="WormBaseParasite"/>
        </authorList>
    </citation>
    <scope>IDENTIFICATION</scope>
</reference>
<dbReference type="PROSITE" id="PS50240">
    <property type="entry name" value="TRYPSIN_DOM"/>
    <property type="match status" value="1"/>
</dbReference>
<evidence type="ECO:0000256" key="2">
    <source>
        <dbReference type="ARBA" id="ARBA00024195"/>
    </source>
</evidence>
<reference evidence="4" key="1">
    <citation type="submission" date="2012-09" db="EMBL/GenBank/DDBJ databases">
        <authorList>
            <person name="Martin A.A."/>
        </authorList>
    </citation>
    <scope>NUCLEOTIDE SEQUENCE</scope>
</reference>